<dbReference type="EMBL" id="JACCFS010000001">
    <property type="protein sequence ID" value="NYJ35860.1"/>
    <property type="molecule type" value="Genomic_DNA"/>
</dbReference>
<reference evidence="1 2" key="1">
    <citation type="submission" date="2020-07" db="EMBL/GenBank/DDBJ databases">
        <title>Sequencing the genomes of 1000 actinobacteria strains.</title>
        <authorList>
            <person name="Klenk H.-P."/>
        </authorList>
    </citation>
    <scope>NUCLEOTIDE SEQUENCE [LARGE SCALE GENOMIC DNA]</scope>
    <source>
        <strain evidence="1 2">DSM 44442</strain>
    </source>
</reference>
<dbReference type="Proteomes" id="UP000572051">
    <property type="component" value="Unassembled WGS sequence"/>
</dbReference>
<dbReference type="InterPro" id="IPR025851">
    <property type="entry name" value="SUKH-4"/>
</dbReference>
<proteinExistence type="predicted"/>
<accession>A0A7Z0ER77</accession>
<organism evidence="1 2">
    <name type="scientific">Nocardiopsis aegyptia</name>
    <dbReference type="NCBI Taxonomy" id="220378"/>
    <lineage>
        <taxon>Bacteria</taxon>
        <taxon>Bacillati</taxon>
        <taxon>Actinomycetota</taxon>
        <taxon>Actinomycetes</taxon>
        <taxon>Streptosporangiales</taxon>
        <taxon>Nocardiopsidaceae</taxon>
        <taxon>Nocardiopsis</taxon>
    </lineage>
</organism>
<dbReference type="RefSeq" id="WP_179825336.1">
    <property type="nucleotide sequence ID" value="NZ_JACCFS010000001.1"/>
</dbReference>
<comment type="caution">
    <text evidence="1">The sequence shown here is derived from an EMBL/GenBank/DDBJ whole genome shotgun (WGS) entry which is preliminary data.</text>
</comment>
<name>A0A7Z0ER77_9ACTN</name>
<protein>
    <recommendedName>
        <fullName evidence="3">SUKH-4 immunity protein of toxin-antitoxin system</fullName>
    </recommendedName>
</protein>
<gene>
    <name evidence="1" type="ORF">HNR10_003741</name>
</gene>
<sequence>MDDCDGRRLPFLWAVAAPDPDLLVTADRTHAGSVEQWEVGDHDRTTLDLYRTRMDPWHAQHVWTVTAPVRDLAADGDRVHVPGTDAWDVPESGLRALQACGLPAALFEHGYESPSRRHWDAGPRHLDFHLLTGDRGGRPFRVERGTGRVSNPAADADEEPLASSLVAFVEIAWRWYHVDRLLTEADVRGGESPRDQDEAEADFADLVRWIDPESCFPALFPLVDDL</sequence>
<evidence type="ECO:0000313" key="1">
    <source>
        <dbReference type="EMBL" id="NYJ35860.1"/>
    </source>
</evidence>
<evidence type="ECO:0008006" key="3">
    <source>
        <dbReference type="Google" id="ProtNLM"/>
    </source>
</evidence>
<evidence type="ECO:0000313" key="2">
    <source>
        <dbReference type="Proteomes" id="UP000572051"/>
    </source>
</evidence>
<keyword evidence="2" id="KW-1185">Reference proteome</keyword>
<dbReference type="AlphaFoldDB" id="A0A7Z0ER77"/>
<dbReference type="Pfam" id="PF14435">
    <property type="entry name" value="SUKH-4"/>
    <property type="match status" value="1"/>
</dbReference>